<feature type="region of interest" description="Disordered" evidence="1">
    <location>
        <begin position="777"/>
        <end position="802"/>
    </location>
</feature>
<feature type="region of interest" description="Disordered" evidence="1">
    <location>
        <begin position="469"/>
        <end position="506"/>
    </location>
</feature>
<organism evidence="2 3">
    <name type="scientific">Spiribacter salinus</name>
    <dbReference type="NCBI Taxonomy" id="1335746"/>
    <lineage>
        <taxon>Bacteria</taxon>
        <taxon>Pseudomonadati</taxon>
        <taxon>Pseudomonadota</taxon>
        <taxon>Gammaproteobacteria</taxon>
        <taxon>Chromatiales</taxon>
        <taxon>Ectothiorhodospiraceae</taxon>
        <taxon>Spiribacter</taxon>
    </lineage>
</organism>
<accession>A0A540VRI4</accession>
<reference evidence="2 3" key="1">
    <citation type="submission" date="2019-06" db="EMBL/GenBank/DDBJ databases">
        <title>Metagenome assembled Genome of Spiribacter salinus SL48-SHIP from the microbial mat of Salt Lake 48 (Novosibirsk region, Russia).</title>
        <authorList>
            <person name="Shipova A."/>
            <person name="Rozanov A.S."/>
            <person name="Bryanskaya A.V."/>
            <person name="Peltek S.E."/>
        </authorList>
    </citation>
    <scope>NUCLEOTIDE SEQUENCE [LARGE SCALE GENOMIC DNA]</scope>
    <source>
        <strain evidence="2">SL48-SHIP-2</strain>
    </source>
</reference>
<name>A0A540VRI4_9GAMM</name>
<evidence type="ECO:0000313" key="2">
    <source>
        <dbReference type="EMBL" id="TQE99375.1"/>
    </source>
</evidence>
<feature type="region of interest" description="Disordered" evidence="1">
    <location>
        <begin position="14"/>
        <end position="53"/>
    </location>
</feature>
<dbReference type="EMBL" id="VIFK01000066">
    <property type="protein sequence ID" value="TQE99375.1"/>
    <property type="molecule type" value="Genomic_DNA"/>
</dbReference>
<comment type="caution">
    <text evidence="2">The sequence shown here is derived from an EMBL/GenBank/DDBJ whole genome shotgun (WGS) entry which is preliminary data.</text>
</comment>
<feature type="compositionally biased region" description="Gly residues" evidence="1">
    <location>
        <begin position="777"/>
        <end position="787"/>
    </location>
</feature>
<feature type="compositionally biased region" description="Polar residues" evidence="1">
    <location>
        <begin position="14"/>
        <end position="26"/>
    </location>
</feature>
<dbReference type="Proteomes" id="UP000315400">
    <property type="component" value="Unassembled WGS sequence"/>
</dbReference>
<sequence length="848" mass="89512">MAEEVTIVISVDDQGTPQIQQAQQSLDDLGESTAKTGESAKTMGKDSKQAGGDMKSMGGGGKLAAAGTAAAAAAAAAAVASIGALIAVSVKGVAAFKELDEAQRGLERQLRRTGASGEPLQEELQNIEDAVMNISTSTTVGRGELREMAGSFLQITGSASIAEDELSLIADMSKEMGVSGEAAARIMAQAHEGELRPRLAQTTALTREQIEEINGMEDATERQAAANELLGSTFGGAASDVSPMFIAISNVEEAIGDVLEAIGEVIVEMDIWEEIIPPVEQAMLFLQSAISDNADAIRNFVLDAVIWLVESAGRLFERMESVSMIFALVEATAVEVVAGLSMLMEGVRALANFAGAFRAAIVSGIMDTLSAVLDGAESLANLLGQDLPSGLGSARDALNQFGEDMDDEVARRMEEAGGNLDDLQRKALQHEPAWENVGARAEQFKDSLGSAGDFADDMQAKIEGMRDGMGETADEADRAGERIERGGGDGGEGRSDDSKDAEVEAERKVAEEIAQVRMAAFVADDEIQQIQLDAMADRLELRQQEMTETERALELRKIEAAEEEAITKIREDRQSADRAEEVAEIQLQILREQDEAEKVRLETQAQRLSLQDKGLEGAELELELTRLQMDEEQQLEELRQQASDRELERRQAQSDAINSQLRQMDDMSLGIGTLVADIRELQTQEQGSVEATETMVAAFQSLAGVGSQVASLVTDDREKAAKIEAAFNAAAAVGAFGLWASTGFTAAPYGLAFANHTVAAAQFGAIAGGVGGGSGAQTSASGGGAGAGSRPSQAGAMEAGDDDSMAPISVNLDFSGATLLEDSPAIQRDIRNAGESAAQSMLVARRVR</sequence>
<proteinExistence type="predicted"/>
<protein>
    <submittedName>
        <fullName evidence="2">Uncharacterized protein</fullName>
    </submittedName>
</protein>
<dbReference type="AlphaFoldDB" id="A0A540VRI4"/>
<evidence type="ECO:0000313" key="3">
    <source>
        <dbReference type="Proteomes" id="UP000315400"/>
    </source>
</evidence>
<gene>
    <name evidence="2" type="ORF">FKY71_08885</name>
</gene>
<feature type="region of interest" description="Disordered" evidence="1">
    <location>
        <begin position="640"/>
        <end position="659"/>
    </location>
</feature>
<feature type="compositionally biased region" description="Basic and acidic residues" evidence="1">
    <location>
        <begin position="640"/>
        <end position="652"/>
    </location>
</feature>
<evidence type="ECO:0000256" key="1">
    <source>
        <dbReference type="SAM" id="MobiDB-lite"/>
    </source>
</evidence>